<keyword evidence="3 7" id="KW-0479">Metal-binding</keyword>
<dbReference type="GO" id="GO:0005506">
    <property type="term" value="F:iron ion binding"/>
    <property type="evidence" value="ECO:0007669"/>
    <property type="project" value="InterPro"/>
</dbReference>
<dbReference type="AlphaFoldDB" id="A0A9D4VBN1"/>
<reference evidence="8" key="1">
    <citation type="submission" date="2021-01" db="EMBL/GenBank/DDBJ databases">
        <title>Adiantum capillus-veneris genome.</title>
        <authorList>
            <person name="Fang Y."/>
            <person name="Liao Q."/>
        </authorList>
    </citation>
    <scope>NUCLEOTIDE SEQUENCE</scope>
    <source>
        <strain evidence="8">H3</strain>
        <tissue evidence="8">Leaf</tissue>
    </source>
</reference>
<dbReference type="SUPFAM" id="SSF48264">
    <property type="entry name" value="Cytochrome P450"/>
    <property type="match status" value="1"/>
</dbReference>
<comment type="caution">
    <text evidence="8">The sequence shown here is derived from an EMBL/GenBank/DDBJ whole genome shotgun (WGS) entry which is preliminary data.</text>
</comment>
<protein>
    <recommendedName>
        <fullName evidence="10">Cytochrome P450</fullName>
    </recommendedName>
</protein>
<gene>
    <name evidence="8" type="ORF">GOP47_0002847</name>
</gene>
<dbReference type="Proteomes" id="UP000886520">
    <property type="component" value="Chromosome 3"/>
</dbReference>
<dbReference type="GO" id="GO:0016125">
    <property type="term" value="P:sterol metabolic process"/>
    <property type="evidence" value="ECO:0007669"/>
    <property type="project" value="TreeGrafter"/>
</dbReference>
<organism evidence="8 9">
    <name type="scientific">Adiantum capillus-veneris</name>
    <name type="common">Maidenhair fern</name>
    <dbReference type="NCBI Taxonomy" id="13818"/>
    <lineage>
        <taxon>Eukaryota</taxon>
        <taxon>Viridiplantae</taxon>
        <taxon>Streptophyta</taxon>
        <taxon>Embryophyta</taxon>
        <taxon>Tracheophyta</taxon>
        <taxon>Polypodiopsida</taxon>
        <taxon>Polypodiidae</taxon>
        <taxon>Polypodiales</taxon>
        <taxon>Pteridineae</taxon>
        <taxon>Pteridaceae</taxon>
        <taxon>Vittarioideae</taxon>
        <taxon>Adiantum</taxon>
    </lineage>
</organism>
<evidence type="ECO:0000313" key="9">
    <source>
        <dbReference type="Proteomes" id="UP000886520"/>
    </source>
</evidence>
<evidence type="ECO:0000313" key="8">
    <source>
        <dbReference type="EMBL" id="KAI5083104.1"/>
    </source>
</evidence>
<evidence type="ECO:0000256" key="6">
    <source>
        <dbReference type="ARBA" id="ARBA00023033"/>
    </source>
</evidence>
<evidence type="ECO:0000256" key="7">
    <source>
        <dbReference type="PIRSR" id="PIRSR602403-1"/>
    </source>
</evidence>
<evidence type="ECO:0000256" key="1">
    <source>
        <dbReference type="ARBA" id="ARBA00010617"/>
    </source>
</evidence>
<keyword evidence="5 7" id="KW-0408">Iron</keyword>
<dbReference type="GO" id="GO:0016705">
    <property type="term" value="F:oxidoreductase activity, acting on paired donors, with incorporation or reduction of molecular oxygen"/>
    <property type="evidence" value="ECO:0007669"/>
    <property type="project" value="InterPro"/>
</dbReference>
<dbReference type="InterPro" id="IPR001128">
    <property type="entry name" value="Cyt_P450"/>
</dbReference>
<keyword evidence="2 7" id="KW-0349">Heme</keyword>
<dbReference type="PRINTS" id="PR00385">
    <property type="entry name" value="P450"/>
</dbReference>
<feature type="binding site" description="axial binding residue" evidence="7">
    <location>
        <position position="381"/>
    </location>
    <ligand>
        <name>heme</name>
        <dbReference type="ChEBI" id="CHEBI:30413"/>
    </ligand>
    <ligandPart>
        <name>Fe</name>
        <dbReference type="ChEBI" id="CHEBI:18248"/>
    </ligandPart>
</feature>
<dbReference type="GO" id="GO:0004497">
    <property type="term" value="F:monooxygenase activity"/>
    <property type="evidence" value="ECO:0007669"/>
    <property type="project" value="UniProtKB-KW"/>
</dbReference>
<evidence type="ECO:0000256" key="3">
    <source>
        <dbReference type="ARBA" id="ARBA00022723"/>
    </source>
</evidence>
<evidence type="ECO:0000256" key="4">
    <source>
        <dbReference type="ARBA" id="ARBA00023002"/>
    </source>
</evidence>
<name>A0A9D4VBN1_ADICA</name>
<proteinExistence type="inferred from homology"/>
<comment type="similarity">
    <text evidence="1">Belongs to the cytochrome P450 family.</text>
</comment>
<dbReference type="OrthoDB" id="3945418at2759"/>
<dbReference type="GO" id="GO:0020037">
    <property type="term" value="F:heme binding"/>
    <property type="evidence" value="ECO:0007669"/>
    <property type="project" value="InterPro"/>
</dbReference>
<evidence type="ECO:0008006" key="10">
    <source>
        <dbReference type="Google" id="ProtNLM"/>
    </source>
</evidence>
<evidence type="ECO:0000256" key="2">
    <source>
        <dbReference type="ARBA" id="ARBA00022617"/>
    </source>
</evidence>
<keyword evidence="9" id="KW-1185">Reference proteome</keyword>
<dbReference type="InterPro" id="IPR036396">
    <property type="entry name" value="Cyt_P450_sf"/>
</dbReference>
<dbReference type="EMBL" id="JABFUD020000002">
    <property type="protein sequence ID" value="KAI5083104.1"/>
    <property type="molecule type" value="Genomic_DNA"/>
</dbReference>
<dbReference type="InterPro" id="IPR002403">
    <property type="entry name" value="Cyt_P450_E_grp-IV"/>
</dbReference>
<dbReference type="PANTHER" id="PTHR24286:SF384">
    <property type="entry name" value="P450, PUTATIVE (EUROFUNG)-RELATED"/>
    <property type="match status" value="1"/>
</dbReference>
<evidence type="ECO:0000256" key="5">
    <source>
        <dbReference type="ARBA" id="ARBA00023004"/>
    </source>
</evidence>
<accession>A0A9D4VBN1</accession>
<dbReference type="Gene3D" id="1.10.630.10">
    <property type="entry name" value="Cytochrome P450"/>
    <property type="match status" value="1"/>
</dbReference>
<sequence>MGHSAHARRAAAPRLHGFGLAWRNTAIPVLPPSGRADQGADANRFLANGENRQELRNLWPAFTFDLLGWKAPPAVHGAQHKRQRQILSGCLGLGALQRVVGRADSMTQKHVEVWWRNGERISVVKIVRNYSFHVAFSLLLGTEGEKTLSRMEGLFRAWARGLSGLPVNLPGTSFRKAMKARDQLRQHIDSVIRQRQQGAAGDSHDSEELLSQLILARDEHGCALSVEELRDVTLFIVFAAYETAATTLTFALKFIEDNPSCHHRLLQEHKAIASQKRAGERMSWADITSMRYTWAVLQETLRLRPPALGGVKETLKDIQYDGYTIPKGWKILFTMAATHQNDEYFRNSSDFDPSRFEIGKLQKERLSPFSFVAFGIGPHICKGIDFARMSMSLYIHHLILGKFRWTSLEPNEKISWCLPMLTLSKGYPILISACNTSLCL</sequence>
<keyword evidence="6" id="KW-0503">Monooxygenase</keyword>
<dbReference type="PRINTS" id="PR00465">
    <property type="entry name" value="EP450IV"/>
</dbReference>
<keyword evidence="4" id="KW-0560">Oxidoreductase</keyword>
<dbReference type="Pfam" id="PF00067">
    <property type="entry name" value="p450"/>
    <property type="match status" value="1"/>
</dbReference>
<comment type="cofactor">
    <cofactor evidence="7">
        <name>heme</name>
        <dbReference type="ChEBI" id="CHEBI:30413"/>
    </cofactor>
</comment>
<dbReference type="PANTHER" id="PTHR24286">
    <property type="entry name" value="CYTOCHROME P450 26"/>
    <property type="match status" value="1"/>
</dbReference>